<keyword evidence="2" id="KW-1185">Reference proteome</keyword>
<proteinExistence type="predicted"/>
<evidence type="ECO:0000313" key="2">
    <source>
        <dbReference type="Proteomes" id="UP001202328"/>
    </source>
</evidence>
<comment type="caution">
    <text evidence="1">The sequence shown here is derived from an EMBL/GenBank/DDBJ whole genome shotgun (WGS) entry which is preliminary data.</text>
</comment>
<protein>
    <recommendedName>
        <fullName evidence="3">F-box domain-containing protein</fullName>
    </recommendedName>
</protein>
<organism evidence="1 2">
    <name type="scientific">Papaver atlanticum</name>
    <dbReference type="NCBI Taxonomy" id="357466"/>
    <lineage>
        <taxon>Eukaryota</taxon>
        <taxon>Viridiplantae</taxon>
        <taxon>Streptophyta</taxon>
        <taxon>Embryophyta</taxon>
        <taxon>Tracheophyta</taxon>
        <taxon>Spermatophyta</taxon>
        <taxon>Magnoliopsida</taxon>
        <taxon>Ranunculales</taxon>
        <taxon>Papaveraceae</taxon>
        <taxon>Papaveroideae</taxon>
        <taxon>Papaver</taxon>
    </lineage>
</organism>
<dbReference type="Proteomes" id="UP001202328">
    <property type="component" value="Unassembled WGS sequence"/>
</dbReference>
<gene>
    <name evidence="1" type="ORF">MKW98_029199</name>
</gene>
<dbReference type="AlphaFoldDB" id="A0AAD4XQK5"/>
<dbReference type="SUPFAM" id="SSF81383">
    <property type="entry name" value="F-box domain"/>
    <property type="match status" value="1"/>
</dbReference>
<dbReference type="EMBL" id="JAJJMB010006973">
    <property type="protein sequence ID" value="KAI3932966.1"/>
    <property type="molecule type" value="Genomic_DNA"/>
</dbReference>
<dbReference type="InterPro" id="IPR036047">
    <property type="entry name" value="F-box-like_dom_sf"/>
</dbReference>
<name>A0AAD4XQK5_9MAGN</name>
<accession>A0AAD4XQK5</accession>
<reference evidence="1" key="1">
    <citation type="submission" date="2022-04" db="EMBL/GenBank/DDBJ databases">
        <title>A functionally conserved STORR gene fusion in Papaver species that diverged 16.8 million years ago.</title>
        <authorList>
            <person name="Catania T."/>
        </authorList>
    </citation>
    <scope>NUCLEOTIDE SEQUENCE</scope>
    <source>
        <strain evidence="1">S-188037</strain>
    </source>
</reference>
<evidence type="ECO:0008006" key="3">
    <source>
        <dbReference type="Google" id="ProtNLM"/>
    </source>
</evidence>
<sequence>MPHLFHKVKQRRENNTGSMDNLHLDIFLNILSRVPTESVSECKLVCKSRGNLLRKKYSIDVHVLRQINQLYAADVDKIDIGILFTGKGNKINRYESLYYGRLLHNDKINTDDDEDCTHKAITLEEIIQRPNAF</sequence>
<evidence type="ECO:0000313" key="1">
    <source>
        <dbReference type="EMBL" id="KAI3932966.1"/>
    </source>
</evidence>